<dbReference type="Gene3D" id="1.10.1660.10">
    <property type="match status" value="1"/>
</dbReference>
<name>A0ABU4SZD8_9PSEU</name>
<dbReference type="InterPro" id="IPR009061">
    <property type="entry name" value="DNA-bd_dom_put_sf"/>
</dbReference>
<reference evidence="6 7" key="1">
    <citation type="submission" date="2023-11" db="EMBL/GenBank/DDBJ databases">
        <title>Lentzea sokolovensis, sp. nov., Lentzea kristufkii, sp. nov., and Lentzea miocenensis, sp. nov., rare actinobacteria from Sokolov Coal Basin, Miocene lacustrine sediment, Czech Republic.</title>
        <authorList>
            <person name="Lara A."/>
            <person name="Kotroba L."/>
            <person name="Nouioui I."/>
            <person name="Neumann-Schaal M."/>
            <person name="Mast Y."/>
            <person name="Chronakova A."/>
        </authorList>
    </citation>
    <scope>NUCLEOTIDE SEQUENCE [LARGE SCALE GENOMIC DNA]</scope>
    <source>
        <strain evidence="6 7">BCCO 10_0856</strain>
    </source>
</reference>
<sequence>MLIGELAALCGVSTRSVRYYEQCGLMESTRSSNGYRTYSSDDVETVRRIKALLNVGLSVQTIALLLPCVVDASPRLDPCDDLVATLHAEVARLDTQAAEIARCRGLITGILDRSTA</sequence>
<evidence type="ECO:0000256" key="1">
    <source>
        <dbReference type="ARBA" id="ARBA00022491"/>
    </source>
</evidence>
<keyword evidence="4" id="KW-0804">Transcription</keyword>
<evidence type="ECO:0000256" key="4">
    <source>
        <dbReference type="ARBA" id="ARBA00023163"/>
    </source>
</evidence>
<dbReference type="SUPFAM" id="SSF46955">
    <property type="entry name" value="Putative DNA-binding domain"/>
    <property type="match status" value="1"/>
</dbReference>
<keyword evidence="2" id="KW-0805">Transcription regulation</keyword>
<protein>
    <submittedName>
        <fullName evidence="6">MerR family transcriptional regulator</fullName>
    </submittedName>
</protein>
<dbReference type="PANTHER" id="PTHR30204:SF69">
    <property type="entry name" value="MERR-FAMILY TRANSCRIPTIONAL REGULATOR"/>
    <property type="match status" value="1"/>
</dbReference>
<accession>A0ABU4SZD8</accession>
<keyword evidence="3" id="KW-0238">DNA-binding</keyword>
<keyword evidence="1" id="KW-0678">Repressor</keyword>
<dbReference type="CDD" id="cd01282">
    <property type="entry name" value="HTH_MerR-like_sg3"/>
    <property type="match status" value="1"/>
</dbReference>
<evidence type="ECO:0000313" key="7">
    <source>
        <dbReference type="Proteomes" id="UP001285521"/>
    </source>
</evidence>
<dbReference type="SMART" id="SM00422">
    <property type="entry name" value="HTH_MERR"/>
    <property type="match status" value="1"/>
</dbReference>
<dbReference type="Pfam" id="PF13411">
    <property type="entry name" value="MerR_1"/>
    <property type="match status" value="1"/>
</dbReference>
<organism evidence="6 7">
    <name type="scientific">Lentzea miocenica</name>
    <dbReference type="NCBI Taxonomy" id="3095431"/>
    <lineage>
        <taxon>Bacteria</taxon>
        <taxon>Bacillati</taxon>
        <taxon>Actinomycetota</taxon>
        <taxon>Actinomycetes</taxon>
        <taxon>Pseudonocardiales</taxon>
        <taxon>Pseudonocardiaceae</taxon>
        <taxon>Lentzea</taxon>
    </lineage>
</organism>
<evidence type="ECO:0000256" key="2">
    <source>
        <dbReference type="ARBA" id="ARBA00023015"/>
    </source>
</evidence>
<evidence type="ECO:0000256" key="3">
    <source>
        <dbReference type="ARBA" id="ARBA00023125"/>
    </source>
</evidence>
<feature type="domain" description="HTH merR-type" evidence="5">
    <location>
        <begin position="1"/>
        <end position="68"/>
    </location>
</feature>
<gene>
    <name evidence="6" type="ORF">SK803_13200</name>
</gene>
<evidence type="ECO:0000313" key="6">
    <source>
        <dbReference type="EMBL" id="MDX8031179.1"/>
    </source>
</evidence>
<dbReference type="EMBL" id="JAXAVW010000009">
    <property type="protein sequence ID" value="MDX8031179.1"/>
    <property type="molecule type" value="Genomic_DNA"/>
</dbReference>
<keyword evidence="7" id="KW-1185">Reference proteome</keyword>
<dbReference type="InterPro" id="IPR047057">
    <property type="entry name" value="MerR_fam"/>
</dbReference>
<dbReference type="RefSeq" id="WP_319966243.1">
    <property type="nucleotide sequence ID" value="NZ_JAXAVW010000009.1"/>
</dbReference>
<dbReference type="PANTHER" id="PTHR30204">
    <property type="entry name" value="REDOX-CYCLING DRUG-SENSING TRANSCRIPTIONAL ACTIVATOR SOXR"/>
    <property type="match status" value="1"/>
</dbReference>
<dbReference type="PROSITE" id="PS00552">
    <property type="entry name" value="HTH_MERR_1"/>
    <property type="match status" value="1"/>
</dbReference>
<dbReference type="Proteomes" id="UP001285521">
    <property type="component" value="Unassembled WGS sequence"/>
</dbReference>
<comment type="caution">
    <text evidence="6">The sequence shown here is derived from an EMBL/GenBank/DDBJ whole genome shotgun (WGS) entry which is preliminary data.</text>
</comment>
<dbReference type="InterPro" id="IPR000551">
    <property type="entry name" value="MerR-type_HTH_dom"/>
</dbReference>
<evidence type="ECO:0000259" key="5">
    <source>
        <dbReference type="PROSITE" id="PS50937"/>
    </source>
</evidence>
<dbReference type="PROSITE" id="PS50937">
    <property type="entry name" value="HTH_MERR_2"/>
    <property type="match status" value="1"/>
</dbReference>
<dbReference type="PRINTS" id="PR00040">
    <property type="entry name" value="HTHMERR"/>
</dbReference>
<proteinExistence type="predicted"/>